<dbReference type="SUPFAM" id="SSF50891">
    <property type="entry name" value="Cyclophilin-like"/>
    <property type="match status" value="1"/>
</dbReference>
<dbReference type="EC" id="3.5.2.9" evidence="5"/>
<evidence type="ECO:0000256" key="1">
    <source>
        <dbReference type="ARBA" id="ARBA00022741"/>
    </source>
</evidence>
<protein>
    <submittedName>
        <fullName evidence="5">5-oxoprolinase subunit PxpB</fullName>
        <ecNumber evidence="5">3.5.2.9</ecNumber>
    </submittedName>
</protein>
<organism evidence="5 6">
    <name type="scientific">Helicobacter mehlei</name>
    <dbReference type="NCBI Taxonomy" id="2316080"/>
    <lineage>
        <taxon>Bacteria</taxon>
        <taxon>Pseudomonadati</taxon>
        <taxon>Campylobacterota</taxon>
        <taxon>Epsilonproteobacteria</taxon>
        <taxon>Campylobacterales</taxon>
        <taxon>Helicobacteraceae</taxon>
        <taxon>Helicobacter</taxon>
    </lineage>
</organism>
<dbReference type="Gene3D" id="2.40.100.10">
    <property type="entry name" value="Cyclophilin-like"/>
    <property type="match status" value="1"/>
</dbReference>
<dbReference type="PANTHER" id="PTHR34698:SF2">
    <property type="entry name" value="5-OXOPROLINASE SUBUNIT B"/>
    <property type="match status" value="1"/>
</dbReference>
<comment type="caution">
    <text evidence="5">The sequence shown here is derived from an EMBL/GenBank/DDBJ whole genome shotgun (WGS) entry which is preliminary data.</text>
</comment>
<dbReference type="Gene3D" id="3.30.1360.40">
    <property type="match status" value="1"/>
</dbReference>
<proteinExistence type="predicted"/>
<evidence type="ECO:0000313" key="6">
    <source>
        <dbReference type="Proteomes" id="UP000319322"/>
    </source>
</evidence>
<dbReference type="InterPro" id="IPR010016">
    <property type="entry name" value="PxpB"/>
</dbReference>
<dbReference type="OrthoDB" id="9768696at2"/>
<evidence type="ECO:0000313" key="5">
    <source>
        <dbReference type="EMBL" id="TSA82380.1"/>
    </source>
</evidence>
<dbReference type="PANTHER" id="PTHR34698">
    <property type="entry name" value="5-OXOPROLINASE SUBUNIT B"/>
    <property type="match status" value="1"/>
</dbReference>
<feature type="domain" description="Carboxyltransferase" evidence="4">
    <location>
        <begin position="4"/>
        <end position="205"/>
    </location>
</feature>
<gene>
    <name evidence="5" type="primary">pxpB</name>
    <name evidence="5" type="ORF">FNE76_05840</name>
</gene>
<keyword evidence="2 5" id="KW-0378">Hydrolase</keyword>
<dbReference type="InterPro" id="IPR003833">
    <property type="entry name" value="CT_C_D"/>
</dbReference>
<dbReference type="GO" id="GO:0017168">
    <property type="term" value="F:5-oxoprolinase (ATP-hydrolyzing) activity"/>
    <property type="evidence" value="ECO:0007669"/>
    <property type="project" value="UniProtKB-EC"/>
</dbReference>
<dbReference type="Pfam" id="PF02682">
    <property type="entry name" value="CT_C_D"/>
    <property type="match status" value="1"/>
</dbReference>
<name>A0A553UQ80_9HELI</name>
<reference evidence="6" key="1">
    <citation type="submission" date="2019-07" db="EMBL/GenBank/DDBJ databases">
        <title>Helicobacter labacensis sp. nov., Helicobacter mehlei sp. nov. and Helicobacter vulpis sp. nov., isolated from gastric mucosa of red fox (Vulpis vulpis).</title>
        <authorList>
            <person name="Papic B."/>
        </authorList>
    </citation>
    <scope>NUCLEOTIDE SEQUENCE [LARGE SCALE GENOMIC DNA]</scope>
    <source>
        <strain evidence="6">L8b</strain>
    </source>
</reference>
<dbReference type="Proteomes" id="UP000319322">
    <property type="component" value="Unassembled WGS sequence"/>
</dbReference>
<dbReference type="RefSeq" id="WP_120948277.1">
    <property type="nucleotide sequence ID" value="NZ_QXQP01000016.1"/>
</dbReference>
<reference evidence="5 6" key="2">
    <citation type="submission" date="2019-07" db="EMBL/GenBank/DDBJ databases">
        <title>Helicobacter labacensis sp. nov., Helicobacter mehlei sp. nov. and Helicobacter vulpis sp. nov., isolated from gastric mucosa of red fox (Vulpis vulpis).</title>
        <authorList>
            <person name="Kusar D."/>
            <person name="Gruntar I."/>
            <person name="Pate M."/>
            <person name="Zajc U."/>
            <person name="Ocepek M."/>
        </authorList>
    </citation>
    <scope>NUCLEOTIDE SEQUENCE [LARGE SCALE GENOMIC DNA]</scope>
    <source>
        <strain evidence="5 6">L8b</strain>
    </source>
</reference>
<dbReference type="GO" id="GO:0005524">
    <property type="term" value="F:ATP binding"/>
    <property type="evidence" value="ECO:0007669"/>
    <property type="project" value="UniProtKB-KW"/>
</dbReference>
<evidence type="ECO:0000256" key="3">
    <source>
        <dbReference type="ARBA" id="ARBA00022840"/>
    </source>
</evidence>
<dbReference type="SMART" id="SM00796">
    <property type="entry name" value="AHS1"/>
    <property type="match status" value="1"/>
</dbReference>
<reference evidence="5 6" key="3">
    <citation type="submission" date="2019-07" db="EMBL/GenBank/DDBJ databases">
        <authorList>
            <person name="Papic B."/>
        </authorList>
    </citation>
    <scope>NUCLEOTIDE SEQUENCE [LARGE SCALE GENOMIC DNA]</scope>
    <source>
        <strain evidence="5 6">L8b</strain>
    </source>
</reference>
<dbReference type="EMBL" id="VKGC01000015">
    <property type="protein sequence ID" value="TSA82380.1"/>
    <property type="molecule type" value="Genomic_DNA"/>
</dbReference>
<sequence>MEGVVCRAYGESALLLEFGSEITPQINAQVRQAGLVIEQKAIQGVLEVVGAYASLLVIYDPLVCSYARLEEELQNLELGIPSRRRPEEQVSLVSIPTCYELGLDLEFVSTHTHLSPAQIVQKHSGRDYLVYMLGFLPGFAYLGGLDPSLAVPRLAQPRAEVAPGSVGIAHAQTGIYPLKSPGGWQIIGKTPLKLYDPHKNPPVLLQAGDYVRYEPISLEQYQQLEHQIAQGGYEPQRTQIGRGDLHV</sequence>
<keyword evidence="6" id="KW-1185">Reference proteome</keyword>
<keyword evidence="3" id="KW-0067">ATP-binding</keyword>
<dbReference type="AlphaFoldDB" id="A0A553UQ80"/>
<dbReference type="InterPro" id="IPR029000">
    <property type="entry name" value="Cyclophilin-like_dom_sf"/>
</dbReference>
<keyword evidence="1" id="KW-0547">Nucleotide-binding</keyword>
<evidence type="ECO:0000256" key="2">
    <source>
        <dbReference type="ARBA" id="ARBA00022801"/>
    </source>
</evidence>
<evidence type="ECO:0000259" key="4">
    <source>
        <dbReference type="SMART" id="SM00796"/>
    </source>
</evidence>
<dbReference type="NCBIfam" id="TIGR00370">
    <property type="entry name" value="5-oxoprolinase subunit PxpB"/>
    <property type="match status" value="1"/>
</dbReference>
<dbReference type="SUPFAM" id="SSF160467">
    <property type="entry name" value="PH0987 N-terminal domain-like"/>
    <property type="match status" value="1"/>
</dbReference>
<accession>A0A553UQ80</accession>